<feature type="chain" id="PRO_5025694013" evidence="8">
    <location>
        <begin position="20"/>
        <end position="1248"/>
    </location>
</feature>
<dbReference type="AlphaFoldDB" id="A0A673L1J5"/>
<keyword evidence="5 7" id="KW-1015">Disulfide bond</keyword>
<proteinExistence type="predicted"/>
<feature type="domain" description="EGF-like" evidence="9">
    <location>
        <begin position="1149"/>
        <end position="1184"/>
    </location>
</feature>
<evidence type="ECO:0000256" key="7">
    <source>
        <dbReference type="PROSITE-ProRule" id="PRU00076"/>
    </source>
</evidence>
<dbReference type="Pfam" id="PF00094">
    <property type="entry name" value="VWD"/>
    <property type="match status" value="1"/>
</dbReference>
<sequence length="1248" mass="137813">MNIKGCNSILCLTVSLVLPAPECYPGGYRTLRNAYRSVDFDSTELQNTAIQDLICDHLLPPGWYRFSINNKPAEMPTHCVEMNRCGTQAPVWLSLKDSSLPRPGEVKQLSACATWQFYHGSTKDCCLFRIPISVRNCGVFLLYYLQPTQGCMGYCAEGTITSIIYIFFYVLRLCISISSHDLVFLLCAAIVPSLPSKPVVTAELVGSSVHLRCSFTGVTSMWLVGYQVVWARYSSNTMKVEIRRDTTMRLYSLVEMDGLHFRLGETFVPDVLHIREDAKKHVLAVHSTVPIPCHGFEHNRRCTLSLALIMEVSNVALSSCSVELLSQPCRNNVCAQGNVTLTAVTDFTRDGNRVSFISTQPAKGSPRLWRGYSPPALKITVQDVPTATCYSLTDPHVITFDGRRYENQQTGTFLLYKSTKRVFEVHTRQWDCGSRHYSVACTCGVAAREGNEVVTFDMCNGQLQETRPHLSVKALGPSVTNQIRIHETHQGKKVTIVFASGAFVRADISDWGMSLSVRAPSQDFNATRGLCGLFDRNSHNDLHHPAGTNSHIFVLFLRVRITPGESLFDSTPPAVDEKIKWNFCTCQKGYSLSLHSAHASEGQLNPSPISRCLSHDDTDYTSLFPFKDATAEHTVKPVSTRNIQKRETLAEVSELGVKPKSQVSQGLAENSPSVEELELDSLFKVDAPRLNESKVPLPSSGGRPKRQTLDFLPVYTVQALSQTDLESFAYFFPDDHRSSSRPAAHPSWPTPSGLTSAKALEVCQLALANSTVGIVCKSLLGRRLEEAVDLCILDLQLKDDLAWEDALVPFLENECERKWLENRTQRSQEASRPLEDIATALRCPNFCNLNGQCVEWGCQCYPGYSFYDCSLTISQPIEITDLENGGLCDVREFGCDSVRVFGLGFIDSPDLACLVIRLKHMNGIWIPEEQGRTKASFLSSKAVDCSVPRLGNMAIDTMDFTASEQPYARWEIKVPVHQSQGQGSERTCNIDGMCFAEGDSSPSVPCLLCNSTASKYTWSINQANHPPIFHAPRDGLQTFVGENFVYQFTATDPEGSAMLFQLETGPPGASISPAGLLIWKVDEEETRSFQFTVSDECDAQSRFTVEVIVRPCGCMNGGTCVTNIKYPAGSGEYLCVCPAGFHGDLCQEEQNECGSSPCGAGVCVDLINGFQCQCPAGLTGATCQDDVNECKRWPCFPGVRCVNGFGSFRCGPCPRGLEGDGIFCKGKKTKFPPKAHLLLKKKLLLLRS</sequence>
<dbReference type="GO" id="GO:0005509">
    <property type="term" value="F:calcium ion binding"/>
    <property type="evidence" value="ECO:0007669"/>
    <property type="project" value="InterPro"/>
</dbReference>
<dbReference type="InterPro" id="IPR001881">
    <property type="entry name" value="EGF-like_Ca-bd_dom"/>
</dbReference>
<dbReference type="InterPro" id="IPR001846">
    <property type="entry name" value="VWF_type-D"/>
</dbReference>
<dbReference type="PROSITE" id="PS50026">
    <property type="entry name" value="EGF_3"/>
    <property type="match status" value="2"/>
</dbReference>
<dbReference type="InterPro" id="IPR013783">
    <property type="entry name" value="Ig-like_fold"/>
</dbReference>
<comment type="caution">
    <text evidence="7">Lacks conserved residue(s) required for the propagation of feature annotation.</text>
</comment>
<protein>
    <submittedName>
        <fullName evidence="11">Si:ch211-246m6.5</fullName>
    </submittedName>
</protein>
<evidence type="ECO:0000256" key="8">
    <source>
        <dbReference type="SAM" id="SignalP"/>
    </source>
</evidence>
<dbReference type="PROSITE" id="PS01186">
    <property type="entry name" value="EGF_2"/>
    <property type="match status" value="1"/>
</dbReference>
<keyword evidence="6" id="KW-0325">Glycoprotein</keyword>
<dbReference type="PROSITE" id="PS00022">
    <property type="entry name" value="EGF_1"/>
    <property type="match status" value="2"/>
</dbReference>
<dbReference type="Gene3D" id="2.60.120.260">
    <property type="entry name" value="Galactose-binding domain-like"/>
    <property type="match status" value="1"/>
</dbReference>
<feature type="disulfide bond" evidence="7">
    <location>
        <begin position="1174"/>
        <end position="1183"/>
    </location>
</feature>
<dbReference type="Pfam" id="PF00008">
    <property type="entry name" value="EGF"/>
    <property type="match status" value="1"/>
</dbReference>
<evidence type="ECO:0000256" key="2">
    <source>
        <dbReference type="ARBA" id="ARBA00022729"/>
    </source>
</evidence>
<dbReference type="PROSITE" id="PS00010">
    <property type="entry name" value="ASX_HYDROXYL"/>
    <property type="match status" value="1"/>
</dbReference>
<dbReference type="Pfam" id="PF25776">
    <property type="entry name" value="Ig_VWDE"/>
    <property type="match status" value="1"/>
</dbReference>
<dbReference type="FunFam" id="2.10.25.10:FF:000006">
    <property type="entry name" value="Versican core protein-like isoform 1"/>
    <property type="match status" value="1"/>
</dbReference>
<feature type="disulfide bond" evidence="7">
    <location>
        <begin position="1137"/>
        <end position="1146"/>
    </location>
</feature>
<evidence type="ECO:0000313" key="11">
    <source>
        <dbReference type="Ensembl" id="ENSSRHP00000072769.1"/>
    </source>
</evidence>
<keyword evidence="12" id="KW-1185">Reference proteome</keyword>
<dbReference type="SMART" id="SM00179">
    <property type="entry name" value="EGF_CA"/>
    <property type="match status" value="3"/>
</dbReference>
<evidence type="ECO:0000256" key="3">
    <source>
        <dbReference type="ARBA" id="ARBA00022737"/>
    </source>
</evidence>
<dbReference type="InterPro" id="IPR050969">
    <property type="entry name" value="Dev_Signal_Modulators"/>
</dbReference>
<dbReference type="SUPFAM" id="SSF57196">
    <property type="entry name" value="EGF/Laminin"/>
    <property type="match status" value="3"/>
</dbReference>
<dbReference type="InterPro" id="IPR058727">
    <property type="entry name" value="Helical_Vwde"/>
</dbReference>
<reference evidence="11" key="1">
    <citation type="submission" date="2025-08" db="UniProtKB">
        <authorList>
            <consortium name="Ensembl"/>
        </authorList>
    </citation>
    <scope>IDENTIFICATION</scope>
</reference>
<dbReference type="PROSITE" id="PS01187">
    <property type="entry name" value="EGF_CA"/>
    <property type="match status" value="2"/>
</dbReference>
<dbReference type="InterPro" id="IPR057885">
    <property type="entry name" value="Ig_VWDE"/>
</dbReference>
<evidence type="ECO:0000256" key="4">
    <source>
        <dbReference type="ARBA" id="ARBA00023054"/>
    </source>
</evidence>
<dbReference type="PROSITE" id="PS51233">
    <property type="entry name" value="VWFD"/>
    <property type="match status" value="1"/>
</dbReference>
<keyword evidence="2 8" id="KW-0732">Signal</keyword>
<dbReference type="InterPro" id="IPR018097">
    <property type="entry name" value="EGF_Ca-bd_CS"/>
</dbReference>
<name>A0A673L1J5_9TELE</name>
<keyword evidence="3" id="KW-0677">Repeat</keyword>
<evidence type="ECO:0000259" key="9">
    <source>
        <dbReference type="PROSITE" id="PS50026"/>
    </source>
</evidence>
<organism evidence="11 12">
    <name type="scientific">Sinocyclocheilus rhinocerous</name>
    <dbReference type="NCBI Taxonomy" id="307959"/>
    <lineage>
        <taxon>Eukaryota</taxon>
        <taxon>Metazoa</taxon>
        <taxon>Chordata</taxon>
        <taxon>Craniata</taxon>
        <taxon>Vertebrata</taxon>
        <taxon>Euteleostomi</taxon>
        <taxon>Actinopterygii</taxon>
        <taxon>Neopterygii</taxon>
        <taxon>Teleostei</taxon>
        <taxon>Ostariophysi</taxon>
        <taxon>Cypriniformes</taxon>
        <taxon>Cyprinidae</taxon>
        <taxon>Cyprininae</taxon>
        <taxon>Sinocyclocheilus</taxon>
    </lineage>
</organism>
<dbReference type="InterPro" id="IPR000742">
    <property type="entry name" value="EGF"/>
</dbReference>
<feature type="domain" description="VWFD" evidence="10">
    <location>
        <begin position="387"/>
        <end position="568"/>
    </location>
</feature>
<keyword evidence="1 7" id="KW-0245">EGF-like domain</keyword>
<dbReference type="PANTHER" id="PTHR14949">
    <property type="entry name" value="EGF-LIKE-DOMAIN, MULTIPLE 7, 8"/>
    <property type="match status" value="1"/>
</dbReference>
<dbReference type="GO" id="GO:0009986">
    <property type="term" value="C:cell surface"/>
    <property type="evidence" value="ECO:0007669"/>
    <property type="project" value="TreeGrafter"/>
</dbReference>
<accession>A0A673L1J5</accession>
<dbReference type="Gene3D" id="2.10.25.10">
    <property type="entry name" value="Laminin"/>
    <property type="match status" value="3"/>
</dbReference>
<dbReference type="PANTHER" id="PTHR14949:SF52">
    <property type="entry name" value="VON WILLEBRAND FACTOR D AND EGF DOMAIN-CONTAINING PROTEIN"/>
    <property type="match status" value="1"/>
</dbReference>
<dbReference type="Ensembl" id="ENSSRHT00000074756.1">
    <property type="protein sequence ID" value="ENSSRHP00000072769.1"/>
    <property type="gene ID" value="ENSSRHG00000036176.1"/>
</dbReference>
<dbReference type="Pfam" id="PF26129">
    <property type="entry name" value="Vwde"/>
    <property type="match status" value="1"/>
</dbReference>
<dbReference type="InterPro" id="IPR000152">
    <property type="entry name" value="EGF-type_Asp/Asn_hydroxyl_site"/>
</dbReference>
<dbReference type="GO" id="GO:0005576">
    <property type="term" value="C:extracellular region"/>
    <property type="evidence" value="ECO:0007669"/>
    <property type="project" value="TreeGrafter"/>
</dbReference>
<dbReference type="Pfam" id="PF23283">
    <property type="entry name" value="D8C_UMOD"/>
    <property type="match status" value="1"/>
</dbReference>
<evidence type="ECO:0000256" key="6">
    <source>
        <dbReference type="ARBA" id="ARBA00023180"/>
    </source>
</evidence>
<dbReference type="SMART" id="SM00181">
    <property type="entry name" value="EGF"/>
    <property type="match status" value="4"/>
</dbReference>
<feature type="domain" description="EGF-like" evidence="9">
    <location>
        <begin position="1108"/>
        <end position="1147"/>
    </location>
</feature>
<dbReference type="Proteomes" id="UP000472270">
    <property type="component" value="Unassembled WGS sequence"/>
</dbReference>
<dbReference type="FunFam" id="2.10.25.10:FF:000499">
    <property type="entry name" value="Predicted protein"/>
    <property type="match status" value="1"/>
</dbReference>
<dbReference type="SMART" id="SM00216">
    <property type="entry name" value="VWD"/>
    <property type="match status" value="1"/>
</dbReference>
<evidence type="ECO:0000259" key="10">
    <source>
        <dbReference type="PROSITE" id="PS51233"/>
    </source>
</evidence>
<feature type="disulfide bond" evidence="7">
    <location>
        <begin position="1153"/>
        <end position="1163"/>
    </location>
</feature>
<keyword evidence="4" id="KW-0175">Coiled coil</keyword>
<dbReference type="CDD" id="cd00054">
    <property type="entry name" value="EGF_CA"/>
    <property type="match status" value="3"/>
</dbReference>
<reference evidence="11" key="2">
    <citation type="submission" date="2025-09" db="UniProtKB">
        <authorList>
            <consortium name="Ensembl"/>
        </authorList>
    </citation>
    <scope>IDENTIFICATION</scope>
</reference>
<dbReference type="Gene3D" id="2.60.40.10">
    <property type="entry name" value="Immunoglobulins"/>
    <property type="match status" value="1"/>
</dbReference>
<dbReference type="GO" id="GO:0005102">
    <property type="term" value="F:signaling receptor binding"/>
    <property type="evidence" value="ECO:0007669"/>
    <property type="project" value="TreeGrafter"/>
</dbReference>
<evidence type="ECO:0000256" key="1">
    <source>
        <dbReference type="ARBA" id="ARBA00022536"/>
    </source>
</evidence>
<evidence type="ECO:0000256" key="5">
    <source>
        <dbReference type="ARBA" id="ARBA00023157"/>
    </source>
</evidence>
<feature type="signal peptide" evidence="8">
    <location>
        <begin position="1"/>
        <end position="19"/>
    </location>
</feature>
<dbReference type="InterPro" id="IPR057774">
    <property type="entry name" value="D8C_UMOD/GP2/OIT3-like"/>
</dbReference>
<evidence type="ECO:0000313" key="12">
    <source>
        <dbReference type="Proteomes" id="UP000472270"/>
    </source>
</evidence>